<protein>
    <submittedName>
        <fullName evidence="1">Uncharacterized protein</fullName>
    </submittedName>
</protein>
<dbReference type="RefSeq" id="WP_200660988.1">
    <property type="nucleotide sequence ID" value="NZ_WKED01000036.1"/>
</dbReference>
<keyword evidence="2" id="KW-1185">Reference proteome</keyword>
<comment type="caution">
    <text evidence="1">The sequence shown here is derived from an EMBL/GenBank/DDBJ whole genome shotgun (WGS) entry which is preliminary data.</text>
</comment>
<evidence type="ECO:0000313" key="1">
    <source>
        <dbReference type="EMBL" id="MCF5108882.1"/>
    </source>
</evidence>
<evidence type="ECO:0000313" key="2">
    <source>
        <dbReference type="Proteomes" id="UP000814003"/>
    </source>
</evidence>
<accession>A0ABS9F960</accession>
<organism evidence="1 2">
    <name type="scientific">Pseudomonas gessardii</name>
    <dbReference type="NCBI Taxonomy" id="78544"/>
    <lineage>
        <taxon>Bacteria</taxon>
        <taxon>Pseudomonadati</taxon>
        <taxon>Pseudomonadota</taxon>
        <taxon>Gammaproteobacteria</taxon>
        <taxon>Pseudomonadales</taxon>
        <taxon>Pseudomonadaceae</taxon>
        <taxon>Pseudomonas</taxon>
    </lineage>
</organism>
<name>A0ABS9F960_9PSED</name>
<sequence>MEDKTIADKTLADAKAADADFAAAKALQDAYAVKTGAVVEAQKAVDAIAIADKFAVIALGTAEPR</sequence>
<dbReference type="Proteomes" id="UP000814003">
    <property type="component" value="Unassembled WGS sequence"/>
</dbReference>
<gene>
    <name evidence="1" type="ORF">GIW56_18750</name>
</gene>
<proteinExistence type="predicted"/>
<reference evidence="1 2" key="1">
    <citation type="submission" date="2019-11" db="EMBL/GenBank/DDBJ databases">
        <title>Epiphytic Pseudomonas syringae from cherry orchards.</title>
        <authorList>
            <person name="Hulin M.T."/>
        </authorList>
    </citation>
    <scope>NUCLEOTIDE SEQUENCE [LARGE SCALE GENOMIC DNA]</scope>
    <source>
        <strain evidence="1 2">PA-6-5B</strain>
    </source>
</reference>
<dbReference type="EMBL" id="WKED01000036">
    <property type="protein sequence ID" value="MCF5108882.1"/>
    <property type="molecule type" value="Genomic_DNA"/>
</dbReference>